<name>A0ABY9RAC9_9FLAO</name>
<sequence length="294" mass="33072">MKFRLFLICLFLVCISQAQELRCTATLNYDKVTNVNPQIFKTLEKQISDFLNNTKFTEKEFKNNERINCAFFFIINSFDSNNFNATLQVNSSRPVHNATYTTPVLNLNDKDVQFKYVEFENFIYDQNAFTSNLVSILSFYAHVIIGADADTFASKGGTEAYEKALTVSNMAQSSGYAGWVQTGKNPTRYNLISDLMSPTFDPYRETMYAYHIKGLDIMAGNVKAGKLGISSAIDTLLQLHKVRPNSLLARTFFDAKTDEIVTIFGGGPPVDTSKLIDALQTISPLNSSKWNKIK</sequence>
<gene>
    <name evidence="2" type="ORF">RF683_06560</name>
</gene>
<reference evidence="2" key="1">
    <citation type="submission" date="2023-09" db="EMBL/GenBank/DDBJ databases">
        <title>Flavobacterium sp. 20NA77.7 isolated from freshwater.</title>
        <authorList>
            <person name="Le V."/>
            <person name="Ko S.-R."/>
            <person name="Ahn C.-Y."/>
            <person name="Oh H.-M."/>
        </authorList>
    </citation>
    <scope>NUCLEOTIDE SEQUENCE</scope>
    <source>
        <strain evidence="2">20NA77.7</strain>
    </source>
</reference>
<dbReference type="RefSeq" id="WP_309531540.1">
    <property type="nucleotide sequence ID" value="NZ_CP133721.1"/>
</dbReference>
<accession>A0ABY9RAC9</accession>
<feature type="chain" id="PRO_5045466599" evidence="1">
    <location>
        <begin position="19"/>
        <end position="294"/>
    </location>
</feature>
<evidence type="ECO:0000256" key="1">
    <source>
        <dbReference type="SAM" id="SignalP"/>
    </source>
</evidence>
<dbReference type="EMBL" id="CP133721">
    <property type="protein sequence ID" value="WMW77156.1"/>
    <property type="molecule type" value="Genomic_DNA"/>
</dbReference>
<organism evidence="2 3">
    <name type="scientific">Flavobacterium nakdongensis</name>
    <dbReference type="NCBI Taxonomy" id="3073563"/>
    <lineage>
        <taxon>Bacteria</taxon>
        <taxon>Pseudomonadati</taxon>
        <taxon>Bacteroidota</taxon>
        <taxon>Flavobacteriia</taxon>
        <taxon>Flavobacteriales</taxon>
        <taxon>Flavobacteriaceae</taxon>
        <taxon>Flavobacterium</taxon>
    </lineage>
</organism>
<evidence type="ECO:0000313" key="2">
    <source>
        <dbReference type="EMBL" id="WMW77156.1"/>
    </source>
</evidence>
<proteinExistence type="predicted"/>
<protein>
    <submittedName>
        <fullName evidence="2">DUF4835 family protein</fullName>
    </submittedName>
</protein>
<dbReference type="InterPro" id="IPR032274">
    <property type="entry name" value="DUF4835"/>
</dbReference>
<dbReference type="Proteomes" id="UP001180481">
    <property type="component" value="Chromosome"/>
</dbReference>
<feature type="signal peptide" evidence="1">
    <location>
        <begin position="1"/>
        <end position="18"/>
    </location>
</feature>
<keyword evidence="3" id="KW-1185">Reference proteome</keyword>
<evidence type="ECO:0000313" key="3">
    <source>
        <dbReference type="Proteomes" id="UP001180481"/>
    </source>
</evidence>
<keyword evidence="1" id="KW-0732">Signal</keyword>
<dbReference type="Pfam" id="PF16119">
    <property type="entry name" value="DUF4835"/>
    <property type="match status" value="1"/>
</dbReference>